<feature type="transmembrane region" description="Helical" evidence="1">
    <location>
        <begin position="83"/>
        <end position="100"/>
    </location>
</feature>
<comment type="caution">
    <text evidence="2">The sequence shown here is derived from an EMBL/GenBank/DDBJ whole genome shotgun (WGS) entry which is preliminary data.</text>
</comment>
<keyword evidence="1" id="KW-1133">Transmembrane helix</keyword>
<name>A0A7V5H3R0_CALAY</name>
<gene>
    <name evidence="2" type="ORF">ENL21_05885</name>
</gene>
<keyword evidence="1" id="KW-0812">Transmembrane</keyword>
<organism evidence="2">
    <name type="scientific">Caldithrix abyssi</name>
    <dbReference type="NCBI Taxonomy" id="187145"/>
    <lineage>
        <taxon>Bacteria</taxon>
        <taxon>Pseudomonadati</taxon>
        <taxon>Calditrichota</taxon>
        <taxon>Calditrichia</taxon>
        <taxon>Calditrichales</taxon>
        <taxon>Calditrichaceae</taxon>
        <taxon>Caldithrix</taxon>
    </lineage>
</organism>
<proteinExistence type="predicted"/>
<feature type="transmembrane region" description="Helical" evidence="1">
    <location>
        <begin position="51"/>
        <end position="74"/>
    </location>
</feature>
<protein>
    <submittedName>
        <fullName evidence="2">Uncharacterized protein</fullName>
    </submittedName>
</protein>
<evidence type="ECO:0000256" key="1">
    <source>
        <dbReference type="SAM" id="Phobius"/>
    </source>
</evidence>
<dbReference type="AlphaFoldDB" id="A0A7V5H3R0"/>
<reference evidence="2" key="1">
    <citation type="journal article" date="2020" name="mSystems">
        <title>Genome- and Community-Level Interaction Insights into Carbon Utilization and Element Cycling Functions of Hydrothermarchaeota in Hydrothermal Sediment.</title>
        <authorList>
            <person name="Zhou Z."/>
            <person name="Liu Y."/>
            <person name="Xu W."/>
            <person name="Pan J."/>
            <person name="Luo Z.H."/>
            <person name="Li M."/>
        </authorList>
    </citation>
    <scope>NUCLEOTIDE SEQUENCE [LARGE SCALE GENOMIC DNA]</scope>
    <source>
        <strain evidence="2">HyVt-76</strain>
    </source>
</reference>
<evidence type="ECO:0000313" key="2">
    <source>
        <dbReference type="EMBL" id="HHE55294.1"/>
    </source>
</evidence>
<sequence>MRNKRIKYWREDSFLSTNGSILKYDKLEHGVLGFIGMFTSLWLVSSPSAQVIVLFFLSWNIVGVLWELFQLLVWQLPIETKDLAANNVGIVGAGLLGFFIF</sequence>
<accession>A0A7V5H3R0</accession>
<dbReference type="EMBL" id="DRTD01000431">
    <property type="protein sequence ID" value="HHE55294.1"/>
    <property type="molecule type" value="Genomic_DNA"/>
</dbReference>
<keyword evidence="1" id="KW-0472">Membrane</keyword>
<dbReference type="Proteomes" id="UP000886111">
    <property type="component" value="Unassembled WGS sequence"/>
</dbReference>